<dbReference type="InterPro" id="IPR032869">
    <property type="entry name" value="WHH_dom_containing"/>
</dbReference>
<proteinExistence type="predicted"/>
<feature type="compositionally biased region" description="Basic and acidic residues" evidence="2">
    <location>
        <begin position="434"/>
        <end position="448"/>
    </location>
</feature>
<protein>
    <submittedName>
        <fullName evidence="3">Uncharacterized protein</fullName>
    </submittedName>
</protein>
<gene>
    <name evidence="3" type="ORF">GFC30_2785</name>
</gene>
<dbReference type="InterPro" id="IPR024153">
    <property type="entry name" value="Suprabasin"/>
</dbReference>
<evidence type="ECO:0000256" key="2">
    <source>
        <dbReference type="SAM" id="MobiDB-lite"/>
    </source>
</evidence>
<feature type="region of interest" description="Disordered" evidence="2">
    <location>
        <begin position="339"/>
        <end position="371"/>
    </location>
</feature>
<dbReference type="Pfam" id="PF14414">
    <property type="entry name" value="WHH"/>
    <property type="match status" value="1"/>
</dbReference>
<evidence type="ECO:0000313" key="3">
    <source>
        <dbReference type="EMBL" id="ANB60857.1"/>
    </source>
</evidence>
<dbReference type="KEGG" id="aamy:GFC30_2785"/>
<organism evidence="3 4">
    <name type="scientific">Anoxybacteroides amylolyticum</name>
    <dbReference type="NCBI Taxonomy" id="294699"/>
    <lineage>
        <taxon>Bacteria</taxon>
        <taxon>Bacillati</taxon>
        <taxon>Bacillota</taxon>
        <taxon>Bacilli</taxon>
        <taxon>Bacillales</taxon>
        <taxon>Anoxybacillaceae</taxon>
        <taxon>Anoxybacteroides</taxon>
    </lineage>
</organism>
<keyword evidence="4" id="KW-1185">Reference proteome</keyword>
<dbReference type="PANTHER" id="PTHR23243:SF3">
    <property type="entry name" value="SUPRABASIN"/>
    <property type="match status" value="1"/>
</dbReference>
<feature type="compositionally biased region" description="Basic residues" evidence="2">
    <location>
        <begin position="469"/>
        <end position="479"/>
    </location>
</feature>
<dbReference type="RefSeq" id="WP_238583516.1">
    <property type="nucleotide sequence ID" value="NZ_CP015438.1"/>
</dbReference>
<keyword evidence="1" id="KW-0175">Coiled coil</keyword>
<evidence type="ECO:0000256" key="1">
    <source>
        <dbReference type="SAM" id="Coils"/>
    </source>
</evidence>
<accession>A0A160F3F1</accession>
<evidence type="ECO:0000313" key="4">
    <source>
        <dbReference type="Proteomes" id="UP000076865"/>
    </source>
</evidence>
<feature type="region of interest" description="Disordered" evidence="2">
    <location>
        <begin position="429"/>
        <end position="448"/>
    </location>
</feature>
<dbReference type="EMBL" id="CP015438">
    <property type="protein sequence ID" value="ANB60857.1"/>
    <property type="molecule type" value="Genomic_DNA"/>
</dbReference>
<name>A0A160F3F1_9BACL</name>
<feature type="coiled-coil region" evidence="1">
    <location>
        <begin position="153"/>
        <end position="180"/>
    </location>
</feature>
<sequence length="479" mass="53174">MSFWGSLSKLGHLVEKKVEQTVKHVANDVKKVEKTIQQAVQQVEKKVEPVGKQVVKDTVHISQKAKEAFHQAEKKAEQMGKHVAHEVKQAEKAIQNVEKKVEHAAKQAVRDTVQISQKAREAFHEAEKKTEQAVKRVVHDGQKVASEAVHSIVHKIKQEIKETEKTIERGTRQLEKKAEHAAKQAVHDIINAGQKIEQAARQVAKNAEKSWHGLAKHPMESTVEFVRGAGDAIVQDITLDNIHRSYHSPHPVAYESGKMAGHAVSTVAGMIETSGSEALEVGGASLTATGEGAFVGVPAMAMTGEGMAYGQAETSLSFNRLVKSAEELYQRMSRSEGAVKGAEQARKFTKGELATKPKNSPDPDKWQKKGGKITIDENGTWTYHDWEGNSVTYPWGYPDFKGAGMVKQEVQIGKFESYDKDFAKADKLAPNGPIERDVSTWHHHQDETTMQEMDRILHSRFTHRGGMSKTKKRNKQGDD</sequence>
<dbReference type="PANTHER" id="PTHR23243">
    <property type="entry name" value="SUPRABASAL-SPECIFIC PROTEIN SUPRABASIN"/>
    <property type="match status" value="1"/>
</dbReference>
<dbReference type="AlphaFoldDB" id="A0A160F3F1"/>
<feature type="region of interest" description="Disordered" evidence="2">
    <location>
        <begin position="459"/>
        <end position="479"/>
    </location>
</feature>
<dbReference type="PATRIC" id="fig|294699.3.peg.2867"/>
<feature type="compositionally biased region" description="Basic and acidic residues" evidence="2">
    <location>
        <begin position="343"/>
        <end position="367"/>
    </location>
</feature>
<dbReference type="Proteomes" id="UP000076865">
    <property type="component" value="Chromosome"/>
</dbReference>
<reference evidence="3 4" key="1">
    <citation type="journal article" date="2006" name="Syst. Appl. Microbiol.">
        <title>Anoxybacillus amylolyticus sp. nov., a thermophilic amylase producing bacterium isolated from Mount Rittmann (Antarctica).</title>
        <authorList>
            <person name="Poli A."/>
            <person name="Esposito E."/>
            <person name="Lama L."/>
            <person name="Orlando P."/>
            <person name="Nicolaus G."/>
            <person name="de Appolonia F."/>
            <person name="Gambacorta A."/>
            <person name="Nicolaus B."/>
        </authorList>
    </citation>
    <scope>NUCLEOTIDE SEQUENCE [LARGE SCALE GENOMIC DNA]</scope>
    <source>
        <strain evidence="3 4">DSM 15939</strain>
    </source>
</reference>